<evidence type="ECO:0000256" key="4">
    <source>
        <dbReference type="ARBA" id="ARBA00023163"/>
    </source>
</evidence>
<dbReference type="Pfam" id="PF04539">
    <property type="entry name" value="Sigma70_r3"/>
    <property type="match status" value="1"/>
</dbReference>
<dbReference type="PRINTS" id="PR00046">
    <property type="entry name" value="SIGMA70FCT"/>
</dbReference>
<dbReference type="InterPro" id="IPR014284">
    <property type="entry name" value="RNA_pol_sigma-70_dom"/>
</dbReference>
<dbReference type="AlphaFoldDB" id="A0A1M4Y9C1"/>
<dbReference type="CDD" id="cd06171">
    <property type="entry name" value="Sigma70_r4"/>
    <property type="match status" value="1"/>
</dbReference>
<dbReference type="InterPro" id="IPR036388">
    <property type="entry name" value="WH-like_DNA-bd_sf"/>
</dbReference>
<evidence type="ECO:0000259" key="6">
    <source>
        <dbReference type="Pfam" id="PF04539"/>
    </source>
</evidence>
<dbReference type="PANTHER" id="PTHR30385">
    <property type="entry name" value="SIGMA FACTOR F FLAGELLAR"/>
    <property type="match status" value="1"/>
</dbReference>
<dbReference type="NCBIfam" id="TIGR02937">
    <property type="entry name" value="sigma70-ECF"/>
    <property type="match status" value="1"/>
</dbReference>
<reference evidence="9 10" key="1">
    <citation type="submission" date="2016-11" db="EMBL/GenBank/DDBJ databases">
        <authorList>
            <person name="Jaros S."/>
            <person name="Januszkiewicz K."/>
            <person name="Wedrychowicz H."/>
        </authorList>
    </citation>
    <scope>NUCLEOTIDE SEQUENCE [LARGE SCALE GENOMIC DNA]</scope>
    <source>
        <strain evidence="9 10">DSM 44523</strain>
    </source>
</reference>
<dbReference type="Gene3D" id="1.10.10.10">
    <property type="entry name" value="Winged helix-like DNA-binding domain superfamily/Winged helix DNA-binding domain"/>
    <property type="match status" value="2"/>
</dbReference>
<keyword evidence="4" id="KW-0804">Transcription</keyword>
<name>A0A1M4Y9C1_STRHI</name>
<dbReference type="PANTHER" id="PTHR30385:SF4">
    <property type="entry name" value="RNA POLYMERASE SIGMA-E FACTOR"/>
    <property type="match status" value="1"/>
</dbReference>
<dbReference type="Proteomes" id="UP000184501">
    <property type="component" value="Unassembled WGS sequence"/>
</dbReference>
<dbReference type="NCBIfam" id="TIGR02980">
    <property type="entry name" value="SigBFG"/>
    <property type="match status" value="1"/>
</dbReference>
<feature type="domain" description="RNA polymerase sigma-70 region 3" evidence="6">
    <location>
        <begin position="187"/>
        <end position="236"/>
    </location>
</feature>
<feature type="domain" description="RNA polymerase sigma-70 region 2" evidence="7">
    <location>
        <begin position="104"/>
        <end position="173"/>
    </location>
</feature>
<feature type="domain" description="RNA polymerase sigma-70 region 4" evidence="8">
    <location>
        <begin position="271"/>
        <end position="320"/>
    </location>
</feature>
<evidence type="ECO:0000256" key="3">
    <source>
        <dbReference type="ARBA" id="ARBA00023125"/>
    </source>
</evidence>
<dbReference type="InterPro" id="IPR013324">
    <property type="entry name" value="RNA_pol_sigma_r3/r4-like"/>
</dbReference>
<sequence>MTVTGTSENTTNTTGATDEINAADIRTGDIDTADVNAADTVDRTDATAADPTGAPLDDAEPAADGAESTGGAGRGEYEHLVPALRELAALDPDDPRRAELRDHLVTGFLPVARNLARRFARRGEPEEDLAQVATVGLIHAVDRFEPDRGSDFLSFAIPTISGELRRHFRDGTWAVRMPRRLKELSLSLNKANRELSQRLGRAARPSELAEHLGVPKEEIFEGLRAAVAYRADSLDAELVGADGDGMALADRLGEHDTGFDHVEAQQTVGPLLASLPERERTILVLRFFEGMTQTQIAERVGVSQMHVSRLLSRTLAKLREAMPEDASPPAGT</sequence>
<evidence type="ECO:0000256" key="5">
    <source>
        <dbReference type="SAM" id="MobiDB-lite"/>
    </source>
</evidence>
<organism evidence="9 10">
    <name type="scientific">Streptoalloteichus hindustanus</name>
    <dbReference type="NCBI Taxonomy" id="2017"/>
    <lineage>
        <taxon>Bacteria</taxon>
        <taxon>Bacillati</taxon>
        <taxon>Actinomycetota</taxon>
        <taxon>Actinomycetes</taxon>
        <taxon>Pseudonocardiales</taxon>
        <taxon>Pseudonocardiaceae</taxon>
        <taxon>Streptoalloteichus</taxon>
    </lineage>
</organism>
<keyword evidence="1" id="KW-0805">Transcription regulation</keyword>
<protein>
    <submittedName>
        <fullName evidence="9">RNA polymerase sigma-B factor</fullName>
    </submittedName>
</protein>
<dbReference type="InterPro" id="IPR014322">
    <property type="entry name" value="RNA_pol_sigma-B/F/G"/>
</dbReference>
<keyword evidence="2" id="KW-0731">Sigma factor</keyword>
<keyword evidence="10" id="KW-1185">Reference proteome</keyword>
<dbReference type="InterPro" id="IPR007630">
    <property type="entry name" value="RNA_pol_sigma70_r4"/>
</dbReference>
<dbReference type="Pfam" id="PF04542">
    <property type="entry name" value="Sigma70_r2"/>
    <property type="match status" value="1"/>
</dbReference>
<dbReference type="Pfam" id="PF04545">
    <property type="entry name" value="Sigma70_r4"/>
    <property type="match status" value="1"/>
</dbReference>
<dbReference type="GO" id="GO:0003677">
    <property type="term" value="F:DNA binding"/>
    <property type="evidence" value="ECO:0007669"/>
    <property type="project" value="UniProtKB-KW"/>
</dbReference>
<dbReference type="InterPro" id="IPR007624">
    <property type="entry name" value="RNA_pol_sigma70_r3"/>
</dbReference>
<proteinExistence type="predicted"/>
<dbReference type="GO" id="GO:0006352">
    <property type="term" value="P:DNA-templated transcription initiation"/>
    <property type="evidence" value="ECO:0007669"/>
    <property type="project" value="InterPro"/>
</dbReference>
<dbReference type="GO" id="GO:0016987">
    <property type="term" value="F:sigma factor activity"/>
    <property type="evidence" value="ECO:0007669"/>
    <property type="project" value="UniProtKB-KW"/>
</dbReference>
<dbReference type="SUPFAM" id="SSF88946">
    <property type="entry name" value="Sigma2 domain of RNA polymerase sigma factors"/>
    <property type="match status" value="1"/>
</dbReference>
<evidence type="ECO:0000259" key="8">
    <source>
        <dbReference type="Pfam" id="PF04545"/>
    </source>
</evidence>
<evidence type="ECO:0000256" key="2">
    <source>
        <dbReference type="ARBA" id="ARBA00023082"/>
    </source>
</evidence>
<dbReference type="InterPro" id="IPR000943">
    <property type="entry name" value="RNA_pol_sigma70"/>
</dbReference>
<dbReference type="InterPro" id="IPR013325">
    <property type="entry name" value="RNA_pol_sigma_r2"/>
</dbReference>
<dbReference type="EMBL" id="FQVN01000002">
    <property type="protein sequence ID" value="SHF02467.1"/>
    <property type="molecule type" value="Genomic_DNA"/>
</dbReference>
<feature type="compositionally biased region" description="Low complexity" evidence="5">
    <location>
        <begin position="1"/>
        <end position="17"/>
    </location>
</feature>
<evidence type="ECO:0000313" key="10">
    <source>
        <dbReference type="Proteomes" id="UP000184501"/>
    </source>
</evidence>
<gene>
    <name evidence="9" type="ORF">SAMN05444320_102288</name>
</gene>
<dbReference type="InterPro" id="IPR007627">
    <property type="entry name" value="RNA_pol_sigma70_r2"/>
</dbReference>
<dbReference type="Gene3D" id="1.20.120.1810">
    <property type="match status" value="1"/>
</dbReference>
<feature type="compositionally biased region" description="Low complexity" evidence="5">
    <location>
        <begin position="46"/>
        <end position="56"/>
    </location>
</feature>
<dbReference type="SUPFAM" id="SSF88659">
    <property type="entry name" value="Sigma3 and sigma4 domains of RNA polymerase sigma factors"/>
    <property type="match status" value="2"/>
</dbReference>
<evidence type="ECO:0000259" key="7">
    <source>
        <dbReference type="Pfam" id="PF04542"/>
    </source>
</evidence>
<accession>A0A1M4Y9C1</accession>
<feature type="region of interest" description="Disordered" evidence="5">
    <location>
        <begin position="1"/>
        <end position="74"/>
    </location>
</feature>
<keyword evidence="3" id="KW-0238">DNA-binding</keyword>
<evidence type="ECO:0000256" key="1">
    <source>
        <dbReference type="ARBA" id="ARBA00023015"/>
    </source>
</evidence>
<dbReference type="STRING" id="2017.SAMN05444320_102288"/>
<evidence type="ECO:0000313" key="9">
    <source>
        <dbReference type="EMBL" id="SHF02467.1"/>
    </source>
</evidence>